<keyword evidence="4" id="KW-0249">Electron transport</keyword>
<keyword evidence="1" id="KW-0813">Transport</keyword>
<evidence type="ECO:0000259" key="8">
    <source>
        <dbReference type="PROSITE" id="PS51007"/>
    </source>
</evidence>
<dbReference type="EMBL" id="CP071090">
    <property type="protein sequence ID" value="QSQ21236.1"/>
    <property type="molecule type" value="Genomic_DNA"/>
</dbReference>
<dbReference type="InterPro" id="IPR009056">
    <property type="entry name" value="Cyt_c-like_dom"/>
</dbReference>
<dbReference type="RefSeq" id="WP_206722815.1">
    <property type="nucleotide sequence ID" value="NZ_CP071090.1"/>
</dbReference>
<dbReference type="PROSITE" id="PS51257">
    <property type="entry name" value="PROKAR_LIPOPROTEIN"/>
    <property type="match status" value="1"/>
</dbReference>
<evidence type="ECO:0000256" key="5">
    <source>
        <dbReference type="ARBA" id="ARBA00023004"/>
    </source>
</evidence>
<dbReference type="InterPro" id="IPR051811">
    <property type="entry name" value="Cytochrome_c550/c551-like"/>
</dbReference>
<evidence type="ECO:0000313" key="10">
    <source>
        <dbReference type="Proteomes" id="UP000662747"/>
    </source>
</evidence>
<dbReference type="PANTHER" id="PTHR37823:SF1">
    <property type="entry name" value="CYTOCHROME C-553-LIKE"/>
    <property type="match status" value="1"/>
</dbReference>
<dbReference type="Proteomes" id="UP000662747">
    <property type="component" value="Chromosome"/>
</dbReference>
<name>A0ABX7NQU5_9BACT</name>
<accession>A0ABX7NQU5</accession>
<organism evidence="9 10">
    <name type="scientific">Pyxidicoccus parkwayensis</name>
    <dbReference type="NCBI Taxonomy" id="2813578"/>
    <lineage>
        <taxon>Bacteria</taxon>
        <taxon>Pseudomonadati</taxon>
        <taxon>Myxococcota</taxon>
        <taxon>Myxococcia</taxon>
        <taxon>Myxococcales</taxon>
        <taxon>Cystobacterineae</taxon>
        <taxon>Myxococcaceae</taxon>
        <taxon>Pyxidicoccus</taxon>
    </lineage>
</organism>
<keyword evidence="5 6" id="KW-0408">Iron</keyword>
<dbReference type="Gene3D" id="1.10.760.10">
    <property type="entry name" value="Cytochrome c-like domain"/>
    <property type="match status" value="2"/>
</dbReference>
<protein>
    <submittedName>
        <fullName evidence="9">C-type cytochrome</fullName>
    </submittedName>
</protein>
<dbReference type="SUPFAM" id="SSF46626">
    <property type="entry name" value="Cytochrome c"/>
    <property type="match status" value="2"/>
</dbReference>
<evidence type="ECO:0000256" key="3">
    <source>
        <dbReference type="ARBA" id="ARBA00022723"/>
    </source>
</evidence>
<gene>
    <name evidence="9" type="ORF">JY651_39575</name>
</gene>
<evidence type="ECO:0000256" key="1">
    <source>
        <dbReference type="ARBA" id="ARBA00022448"/>
    </source>
</evidence>
<feature type="domain" description="Cytochrome c" evidence="8">
    <location>
        <begin position="604"/>
        <end position="689"/>
    </location>
</feature>
<evidence type="ECO:0000313" key="9">
    <source>
        <dbReference type="EMBL" id="QSQ21236.1"/>
    </source>
</evidence>
<keyword evidence="7" id="KW-0732">Signal</keyword>
<dbReference type="Pfam" id="PF00034">
    <property type="entry name" value="Cytochrom_C"/>
    <property type="match status" value="1"/>
</dbReference>
<evidence type="ECO:0000256" key="7">
    <source>
        <dbReference type="SAM" id="SignalP"/>
    </source>
</evidence>
<dbReference type="InterPro" id="IPR036909">
    <property type="entry name" value="Cyt_c-like_dom_sf"/>
</dbReference>
<sequence length="700" mass="75643">MSGNHRGLSILATVAVLCAAAACLRNTPAERPRDTAPVRPSAVCWNPDAGVALTGNSCAPLTPPQVSCYLPSDLQGGVQQALASTVQRAADLFSWQEFIALNWPASPTERGVPDWSQSLSAQGPRVWETWKETYEVYLPDGRRPPGWNDTQPLPSACGSSATKLLTRDEKIDDVTDSVLQAAASNGSLPATLTDQHRHLVRYEIRMNRPMFEHILDNGLYDGRRQVDATLVAFPNGGILVKAAWRPVDAKEAPYFYTAQACVCDGADGGQPTECHTQQMGLVGFHVTQKTPSAPAWVWSTFEQRANVRESDGQPASFFDPTCRDCAVNQQTRSGVPTQVVRVTPIPATPSDCDGGTAFRDDVVRLNADLVAALADAGSVLQHYELVDTQVPVASAYAAPQPTTVFGVSRPVLANTTMETFVQETSTCIGCHSTARTLKQDAFISSDFTFSLNNAWPKPDASTTLPPPESPLTEWDREHWPLVLRGQAIAARTYELLPQYTRAKLHCASCHLSEGRDPDAAWWVGMHQAYDGGPALQARINSCFEHSENGAPLCTPGDGGVGSCDSNADMQSLLTYMSWLDEQWAERHGKQTPPRGYPAIPTLTGDASRGRAVFQQKCAVCHGKDGQGRYPDGTYFRPALWGPDSFNAQAGMGNPSMSAPFVHANMPLGAGGLLTVQEAWDVGTFIDSQPRPGRADGGTRH</sequence>
<evidence type="ECO:0000256" key="6">
    <source>
        <dbReference type="PROSITE-ProRule" id="PRU00433"/>
    </source>
</evidence>
<feature type="signal peptide" evidence="7">
    <location>
        <begin position="1"/>
        <end position="21"/>
    </location>
</feature>
<proteinExistence type="predicted"/>
<evidence type="ECO:0000256" key="4">
    <source>
        <dbReference type="ARBA" id="ARBA00022982"/>
    </source>
</evidence>
<keyword evidence="10" id="KW-1185">Reference proteome</keyword>
<feature type="chain" id="PRO_5045462702" evidence="7">
    <location>
        <begin position="22"/>
        <end position="700"/>
    </location>
</feature>
<dbReference type="PROSITE" id="PS51007">
    <property type="entry name" value="CYTC"/>
    <property type="match status" value="1"/>
</dbReference>
<dbReference type="PANTHER" id="PTHR37823">
    <property type="entry name" value="CYTOCHROME C-553-LIKE"/>
    <property type="match status" value="1"/>
</dbReference>
<evidence type="ECO:0000256" key="2">
    <source>
        <dbReference type="ARBA" id="ARBA00022617"/>
    </source>
</evidence>
<keyword evidence="3 6" id="KW-0479">Metal-binding</keyword>
<reference evidence="9 10" key="1">
    <citation type="submission" date="2021-02" db="EMBL/GenBank/DDBJ databases">
        <title>De Novo genome assembly of isolated myxobacteria.</title>
        <authorList>
            <person name="Stevens D.C."/>
        </authorList>
    </citation>
    <scope>NUCLEOTIDE SEQUENCE [LARGE SCALE GENOMIC DNA]</scope>
    <source>
        <strain evidence="10">SCPEA02</strain>
    </source>
</reference>
<keyword evidence="2 6" id="KW-0349">Heme</keyword>